<name>I1CVC2_RHIO9</name>
<organism evidence="2 3">
    <name type="scientific">Rhizopus delemar (strain RA 99-880 / ATCC MYA-4621 / FGSC 9543 / NRRL 43880)</name>
    <name type="common">Mucormycosis agent</name>
    <name type="synonym">Rhizopus arrhizus var. delemar</name>
    <dbReference type="NCBI Taxonomy" id="246409"/>
    <lineage>
        <taxon>Eukaryota</taxon>
        <taxon>Fungi</taxon>
        <taxon>Fungi incertae sedis</taxon>
        <taxon>Mucoromycota</taxon>
        <taxon>Mucoromycotina</taxon>
        <taxon>Mucoromycetes</taxon>
        <taxon>Mucorales</taxon>
        <taxon>Mucorineae</taxon>
        <taxon>Rhizopodaceae</taxon>
        <taxon>Rhizopus</taxon>
    </lineage>
</organism>
<sequence>MPSKLIPTRIRNGTHSDDGHEPHKQSCSFQYDKTKNIKLILLLVAEKLFLVKKVVIAHISNG</sequence>
<feature type="region of interest" description="Disordered" evidence="1">
    <location>
        <begin position="1"/>
        <end position="26"/>
    </location>
</feature>
<protein>
    <submittedName>
        <fullName evidence="2">Uncharacterized protein</fullName>
    </submittedName>
</protein>
<dbReference type="AlphaFoldDB" id="I1CVC2"/>
<evidence type="ECO:0000256" key="1">
    <source>
        <dbReference type="SAM" id="MobiDB-lite"/>
    </source>
</evidence>
<dbReference type="InParanoid" id="I1CVC2"/>
<keyword evidence="3" id="KW-1185">Reference proteome</keyword>
<evidence type="ECO:0000313" key="3">
    <source>
        <dbReference type="Proteomes" id="UP000009138"/>
    </source>
</evidence>
<dbReference type="EMBL" id="GG669511">
    <property type="protein sequence ID" value="EIE92402.1"/>
    <property type="molecule type" value="Genomic_DNA"/>
</dbReference>
<dbReference type="VEuPathDB" id="FungiDB:RO3G_16924"/>
<dbReference type="RefSeq" id="XP_067527798.1">
    <property type="nucleotide sequence ID" value="XM_067671508.1"/>
</dbReference>
<evidence type="ECO:0000313" key="2">
    <source>
        <dbReference type="EMBL" id="EIE92402.1"/>
    </source>
</evidence>
<reference evidence="2 3" key="1">
    <citation type="journal article" date="2009" name="PLoS Genet.">
        <title>Genomic analysis of the basal lineage fungus Rhizopus oryzae reveals a whole-genome duplication.</title>
        <authorList>
            <person name="Ma L.-J."/>
            <person name="Ibrahim A.S."/>
            <person name="Skory C."/>
            <person name="Grabherr M.G."/>
            <person name="Burger G."/>
            <person name="Butler M."/>
            <person name="Elias M."/>
            <person name="Idnurm A."/>
            <person name="Lang B.F."/>
            <person name="Sone T."/>
            <person name="Abe A."/>
            <person name="Calvo S.E."/>
            <person name="Corrochano L.M."/>
            <person name="Engels R."/>
            <person name="Fu J."/>
            <person name="Hansberg W."/>
            <person name="Kim J.-M."/>
            <person name="Kodira C.D."/>
            <person name="Koehrsen M.J."/>
            <person name="Liu B."/>
            <person name="Miranda-Saavedra D."/>
            <person name="O'Leary S."/>
            <person name="Ortiz-Castellanos L."/>
            <person name="Poulter R."/>
            <person name="Rodriguez-Romero J."/>
            <person name="Ruiz-Herrera J."/>
            <person name="Shen Y.-Q."/>
            <person name="Zeng Q."/>
            <person name="Galagan J."/>
            <person name="Birren B.W."/>
            <person name="Cuomo C.A."/>
            <person name="Wickes B.L."/>
        </authorList>
    </citation>
    <scope>NUCLEOTIDE SEQUENCE [LARGE SCALE GENOMIC DNA]</scope>
    <source>
        <strain evidence="3">RA 99-880 / ATCC MYA-4621 / FGSC 9543 / NRRL 43880</strain>
    </source>
</reference>
<feature type="compositionally biased region" description="Basic and acidic residues" evidence="1">
    <location>
        <begin position="14"/>
        <end position="24"/>
    </location>
</feature>
<dbReference type="Proteomes" id="UP000009138">
    <property type="component" value="Unassembled WGS sequence"/>
</dbReference>
<proteinExistence type="predicted"/>
<accession>I1CVC2</accession>
<dbReference type="GeneID" id="93623889"/>
<gene>
    <name evidence="2" type="ORF">RO3G_16924</name>
</gene>